<dbReference type="AlphaFoldDB" id="A0A2Z5FX81"/>
<keyword evidence="1" id="KW-0472">Membrane</keyword>
<keyword evidence="1" id="KW-0812">Transmembrane</keyword>
<dbReference type="Proteomes" id="UP000253606">
    <property type="component" value="Chromosome"/>
</dbReference>
<name>A0A2Z5FX81_9BACT</name>
<feature type="transmembrane region" description="Helical" evidence="1">
    <location>
        <begin position="53"/>
        <end position="80"/>
    </location>
</feature>
<evidence type="ECO:0000313" key="2">
    <source>
        <dbReference type="EMBL" id="AXC11382.1"/>
    </source>
</evidence>
<feature type="transmembrane region" description="Helical" evidence="1">
    <location>
        <begin position="21"/>
        <end position="41"/>
    </location>
</feature>
<gene>
    <name evidence="2" type="ORF">ACPOL_2046</name>
</gene>
<sequence>MASYSDGLMGYADFRSAGRNFGWATAASVVVGAASLYVAGGRWPGVIRSSEDLMIAGMLGCIALGLSAVMGLAVAGSLMASQRAKTQ</sequence>
<proteinExistence type="predicted"/>
<dbReference type="RefSeq" id="WP_114206838.1">
    <property type="nucleotide sequence ID" value="NZ_CP030840.1"/>
</dbReference>
<protein>
    <submittedName>
        <fullName evidence="2">Uncharacterized protein</fullName>
    </submittedName>
</protein>
<dbReference type="EMBL" id="CP030840">
    <property type="protein sequence ID" value="AXC11382.1"/>
    <property type="molecule type" value="Genomic_DNA"/>
</dbReference>
<evidence type="ECO:0000256" key="1">
    <source>
        <dbReference type="SAM" id="Phobius"/>
    </source>
</evidence>
<accession>A0A2Z5FX81</accession>
<keyword evidence="1" id="KW-1133">Transmembrane helix</keyword>
<reference evidence="2 3" key="1">
    <citation type="journal article" date="2018" name="Front. Microbiol.">
        <title>Hydrolytic Capabilities as a Key to Environmental Success: Chitinolytic and Cellulolytic Acidobacteria From Acidic Sub-arctic Soils and Boreal Peatlands.</title>
        <authorList>
            <person name="Belova S.E."/>
            <person name="Ravin N.V."/>
            <person name="Pankratov T.A."/>
            <person name="Rakitin A.L."/>
            <person name="Ivanova A.A."/>
            <person name="Beletsky A.V."/>
            <person name="Mardanov A.V."/>
            <person name="Sinninghe Damste J.S."/>
            <person name="Dedysh S.N."/>
        </authorList>
    </citation>
    <scope>NUCLEOTIDE SEQUENCE [LARGE SCALE GENOMIC DNA]</scope>
    <source>
        <strain evidence="2 3">SBC82</strain>
    </source>
</reference>
<dbReference type="KEGG" id="abas:ACPOL_2046"/>
<evidence type="ECO:0000313" key="3">
    <source>
        <dbReference type="Proteomes" id="UP000253606"/>
    </source>
</evidence>
<keyword evidence="3" id="KW-1185">Reference proteome</keyword>
<organism evidence="2 3">
    <name type="scientific">Acidisarcina polymorpha</name>
    <dbReference type="NCBI Taxonomy" id="2211140"/>
    <lineage>
        <taxon>Bacteria</taxon>
        <taxon>Pseudomonadati</taxon>
        <taxon>Acidobacteriota</taxon>
        <taxon>Terriglobia</taxon>
        <taxon>Terriglobales</taxon>
        <taxon>Acidobacteriaceae</taxon>
        <taxon>Acidisarcina</taxon>
    </lineage>
</organism>